<dbReference type="InterPro" id="IPR009075">
    <property type="entry name" value="AcylCo_DH/oxidase_C"/>
</dbReference>
<feature type="domain" description="Acyl-CoA dehydrogenase/oxidase C-terminal" evidence="6">
    <location>
        <begin position="212"/>
        <end position="342"/>
    </location>
</feature>
<dbReference type="SUPFAM" id="SSF56645">
    <property type="entry name" value="Acyl-CoA dehydrogenase NM domain-like"/>
    <property type="match status" value="1"/>
</dbReference>
<dbReference type="InterPro" id="IPR036250">
    <property type="entry name" value="AcylCo_DH-like_C"/>
</dbReference>
<dbReference type="SUPFAM" id="SSF47203">
    <property type="entry name" value="Acyl-CoA dehydrogenase C-terminal domain-like"/>
    <property type="match status" value="1"/>
</dbReference>
<dbReference type="InterPro" id="IPR037069">
    <property type="entry name" value="AcylCoA_DH/ox_N_sf"/>
</dbReference>
<dbReference type="PANTHER" id="PTHR43884:SF20">
    <property type="entry name" value="ACYL-COA DEHYDROGENASE FADE28"/>
    <property type="match status" value="1"/>
</dbReference>
<dbReference type="EMBL" id="JACHGN010000023">
    <property type="protein sequence ID" value="MBB5138418.1"/>
    <property type="molecule type" value="Genomic_DNA"/>
</dbReference>
<protein>
    <submittedName>
        <fullName evidence="8">Alkylation response protein AidB-like acyl-CoA dehydrogenase</fullName>
    </submittedName>
</protein>
<dbReference type="InterPro" id="IPR013786">
    <property type="entry name" value="AcylCoA_DH/ox_N"/>
</dbReference>
<dbReference type="RefSeq" id="WP_185055290.1">
    <property type="nucleotide sequence ID" value="NZ_BAABIX010000019.1"/>
</dbReference>
<dbReference type="GO" id="GO:0003995">
    <property type="term" value="F:acyl-CoA dehydrogenase activity"/>
    <property type="evidence" value="ECO:0007669"/>
    <property type="project" value="TreeGrafter"/>
</dbReference>
<name>A0A840PFR5_9ACTN</name>
<keyword evidence="9" id="KW-1185">Reference proteome</keyword>
<keyword evidence="4" id="KW-0274">FAD</keyword>
<keyword evidence="5" id="KW-0560">Oxidoreductase</keyword>
<dbReference type="PANTHER" id="PTHR43884">
    <property type="entry name" value="ACYL-COA DEHYDROGENASE"/>
    <property type="match status" value="1"/>
</dbReference>
<dbReference type="AlphaFoldDB" id="A0A840PFR5"/>
<dbReference type="Pfam" id="PF00441">
    <property type="entry name" value="Acyl-CoA_dh_1"/>
    <property type="match status" value="1"/>
</dbReference>
<evidence type="ECO:0000259" key="6">
    <source>
        <dbReference type="Pfam" id="PF00441"/>
    </source>
</evidence>
<reference evidence="8 9" key="1">
    <citation type="submission" date="2020-08" db="EMBL/GenBank/DDBJ databases">
        <title>Genomic Encyclopedia of Type Strains, Phase IV (KMG-IV): sequencing the most valuable type-strain genomes for metagenomic binning, comparative biology and taxonomic classification.</title>
        <authorList>
            <person name="Goeker M."/>
        </authorList>
    </citation>
    <scope>NUCLEOTIDE SEQUENCE [LARGE SCALE GENOMIC DNA]</scope>
    <source>
        <strain evidence="8 9">DSM 45615</strain>
    </source>
</reference>
<comment type="caution">
    <text evidence="8">The sequence shown here is derived from an EMBL/GenBank/DDBJ whole genome shotgun (WGS) entry which is preliminary data.</text>
</comment>
<accession>A0A840PFR5</accession>
<keyword evidence="3" id="KW-0285">Flavoprotein</keyword>
<evidence type="ECO:0000313" key="8">
    <source>
        <dbReference type="EMBL" id="MBB5138418.1"/>
    </source>
</evidence>
<evidence type="ECO:0000256" key="3">
    <source>
        <dbReference type="ARBA" id="ARBA00022630"/>
    </source>
</evidence>
<organism evidence="8 9">
    <name type="scientific">Thermocatellispora tengchongensis</name>
    <dbReference type="NCBI Taxonomy" id="1073253"/>
    <lineage>
        <taxon>Bacteria</taxon>
        <taxon>Bacillati</taxon>
        <taxon>Actinomycetota</taxon>
        <taxon>Actinomycetes</taxon>
        <taxon>Streptosporangiales</taxon>
        <taxon>Streptosporangiaceae</taxon>
        <taxon>Thermocatellispora</taxon>
    </lineage>
</organism>
<dbReference type="Gene3D" id="1.20.140.10">
    <property type="entry name" value="Butyryl-CoA Dehydrogenase, subunit A, domain 3"/>
    <property type="match status" value="1"/>
</dbReference>
<dbReference type="Gene3D" id="2.40.110.10">
    <property type="entry name" value="Butyryl-CoA Dehydrogenase, subunit A, domain 2"/>
    <property type="match status" value="1"/>
</dbReference>
<evidence type="ECO:0000313" key="9">
    <source>
        <dbReference type="Proteomes" id="UP000578449"/>
    </source>
</evidence>
<proteinExistence type="inferred from homology"/>
<gene>
    <name evidence="8" type="ORF">HNP84_008172</name>
</gene>
<evidence type="ECO:0000256" key="2">
    <source>
        <dbReference type="ARBA" id="ARBA00009347"/>
    </source>
</evidence>
<evidence type="ECO:0000256" key="5">
    <source>
        <dbReference type="ARBA" id="ARBA00023002"/>
    </source>
</evidence>
<sequence>MRFRYDPEHEDLRESVRAFLTDVASESAVRRDMESDRGWSPRSWSRLCAELELPALAVPEKYGGAGGGLVELGVVLGEAGRSLLCAPLLSTGLAIQALLLTASGDEVAELAAGRRTGTLALREPGRDWDAVPRTRAVPGSNGWRITGTKNWVLDGSSADLFVVSASTPAGTSLFLVESGGGVKAEAIETVDPTRRVARVMFDAAPATLAGADGATLIPSILDTAVILLAAEQVGVAERCLEMATEYARRRIQFGRPIGSFQAVKHKLADVLLEVEAARSAALYAAYAADRGLDVAEAAAIAGATCSDAALLAAGENIQVHGGIGMTWEHPAHLYLKRATVGRMLLRHPHDHLERLLEPAGLPRTAAGERGR</sequence>
<dbReference type="Gene3D" id="1.10.540.10">
    <property type="entry name" value="Acyl-CoA dehydrogenase/oxidase, N-terminal domain"/>
    <property type="match status" value="1"/>
</dbReference>
<dbReference type="InterPro" id="IPR009100">
    <property type="entry name" value="AcylCoA_DH/oxidase_NM_dom_sf"/>
</dbReference>
<feature type="domain" description="Acyl-CoA dehydrogenase/oxidase N-terminal" evidence="7">
    <location>
        <begin position="7"/>
        <end position="99"/>
    </location>
</feature>
<dbReference type="Pfam" id="PF02771">
    <property type="entry name" value="Acyl-CoA_dh_N"/>
    <property type="match status" value="1"/>
</dbReference>
<comment type="similarity">
    <text evidence="2">Belongs to the acyl-CoA dehydrogenase family.</text>
</comment>
<dbReference type="GO" id="GO:0050660">
    <property type="term" value="F:flavin adenine dinucleotide binding"/>
    <property type="evidence" value="ECO:0007669"/>
    <property type="project" value="InterPro"/>
</dbReference>
<dbReference type="InterPro" id="IPR046373">
    <property type="entry name" value="Acyl-CoA_Oxase/DH_mid-dom_sf"/>
</dbReference>
<evidence type="ECO:0000259" key="7">
    <source>
        <dbReference type="Pfam" id="PF02771"/>
    </source>
</evidence>
<dbReference type="Proteomes" id="UP000578449">
    <property type="component" value="Unassembled WGS sequence"/>
</dbReference>
<evidence type="ECO:0000256" key="1">
    <source>
        <dbReference type="ARBA" id="ARBA00001974"/>
    </source>
</evidence>
<evidence type="ECO:0000256" key="4">
    <source>
        <dbReference type="ARBA" id="ARBA00022827"/>
    </source>
</evidence>
<comment type="cofactor">
    <cofactor evidence="1">
        <name>FAD</name>
        <dbReference type="ChEBI" id="CHEBI:57692"/>
    </cofactor>
</comment>